<reference evidence="2 3" key="1">
    <citation type="submission" date="2015-12" db="EMBL/GenBank/DDBJ databases">
        <title>Serinicoccus chungangenesis strain CD08_5 genome sequencing and assembly.</title>
        <authorList>
            <person name="Chander A.M."/>
            <person name="Kaur G."/>
            <person name="Nair G.R."/>
            <person name="Dhawan D.K."/>
            <person name="Kochhar R.K."/>
            <person name="Mayilraj S."/>
            <person name="Bhadada S.K."/>
        </authorList>
    </citation>
    <scope>NUCLEOTIDE SEQUENCE [LARGE SCALE GENOMIC DNA]</scope>
    <source>
        <strain evidence="2 3">CD08_5</strain>
    </source>
</reference>
<accession>A0A0W8I3I5</accession>
<evidence type="ECO:0000256" key="1">
    <source>
        <dbReference type="SAM" id="MobiDB-lite"/>
    </source>
</evidence>
<name>A0A0W8I3I5_9MICO</name>
<comment type="caution">
    <text evidence="2">The sequence shown here is derived from an EMBL/GenBank/DDBJ whole genome shotgun (WGS) entry which is preliminary data.</text>
</comment>
<gene>
    <name evidence="2" type="ORF">AVL62_14055</name>
</gene>
<dbReference type="Proteomes" id="UP000054837">
    <property type="component" value="Unassembled WGS sequence"/>
</dbReference>
<keyword evidence="3" id="KW-1185">Reference proteome</keyword>
<dbReference type="RefSeq" id="WP_058891990.1">
    <property type="nucleotide sequence ID" value="NZ_LQBL01000030.1"/>
</dbReference>
<proteinExistence type="predicted"/>
<evidence type="ECO:0000313" key="2">
    <source>
        <dbReference type="EMBL" id="KUG52454.1"/>
    </source>
</evidence>
<feature type="compositionally biased region" description="Low complexity" evidence="1">
    <location>
        <begin position="347"/>
        <end position="360"/>
    </location>
</feature>
<dbReference type="AlphaFoldDB" id="A0A0W8I3I5"/>
<dbReference type="EMBL" id="LQBL01000030">
    <property type="protein sequence ID" value="KUG52454.1"/>
    <property type="molecule type" value="Genomic_DNA"/>
</dbReference>
<feature type="region of interest" description="Disordered" evidence="1">
    <location>
        <begin position="322"/>
        <end position="360"/>
    </location>
</feature>
<dbReference type="STRING" id="767452.AVL62_14055"/>
<evidence type="ECO:0000313" key="3">
    <source>
        <dbReference type="Proteomes" id="UP000054837"/>
    </source>
</evidence>
<feature type="region of interest" description="Disordered" evidence="1">
    <location>
        <begin position="1"/>
        <end position="22"/>
    </location>
</feature>
<sequence length="360" mass="39581">MPAEGSAEGDGHGAPDHRITLLGPQRDPVVDEVMRSLRLEGARVATITAGWRDREQDDTVLVDQLGGRCVNLGLWQRMQQIWEEDPELEHADRRRRQVLTEMQELYLIGLQKAVEACTRIRGHQPRDARVHRMAVEDVLEIIRELDERHVQRVAEVNDEFFATHEPQHRDPVVRGRHEVGRLVGECEAVVIAGGHVGVLLGTLHMFNLAPVLATAVPDPRDPRGVHARVDRPVIAWGAGAMAITERVVLFYDDSVVAPGVAEVLMDGLGLTRGLVALPSATDRLDIKDPDRMRTLTHRCHPRVALPLDPGDRVTLTADGRVPEGTRVFGPDGTVTRYASPVPPTPDTPAGATTTPGQEDA</sequence>
<protein>
    <submittedName>
        <fullName evidence="2">Uncharacterized protein</fullName>
    </submittedName>
</protein>
<feature type="compositionally biased region" description="Basic and acidic residues" evidence="1">
    <location>
        <begin position="9"/>
        <end position="19"/>
    </location>
</feature>
<dbReference type="OrthoDB" id="4857326at2"/>
<organism evidence="2 3">
    <name type="scientific">Serinicoccus chungangensis</name>
    <dbReference type="NCBI Taxonomy" id="767452"/>
    <lineage>
        <taxon>Bacteria</taxon>
        <taxon>Bacillati</taxon>
        <taxon>Actinomycetota</taxon>
        <taxon>Actinomycetes</taxon>
        <taxon>Micrococcales</taxon>
        <taxon>Ornithinimicrobiaceae</taxon>
        <taxon>Serinicoccus</taxon>
    </lineage>
</organism>